<gene>
    <name evidence="1" type="ORF">IQ260_28590</name>
</gene>
<dbReference type="SUPFAM" id="SSF48452">
    <property type="entry name" value="TPR-like"/>
    <property type="match status" value="1"/>
</dbReference>
<evidence type="ECO:0000313" key="1">
    <source>
        <dbReference type="EMBL" id="MBE9070604.1"/>
    </source>
</evidence>
<accession>A0A928ZZX6</accession>
<dbReference type="Gene3D" id="1.25.40.10">
    <property type="entry name" value="Tetratricopeptide repeat domain"/>
    <property type="match status" value="1"/>
</dbReference>
<name>A0A928ZZX6_LEPEC</name>
<evidence type="ECO:0000313" key="2">
    <source>
        <dbReference type="Proteomes" id="UP000615026"/>
    </source>
</evidence>
<comment type="caution">
    <text evidence="1">The sequence shown here is derived from an EMBL/GenBank/DDBJ whole genome shotgun (WGS) entry which is preliminary data.</text>
</comment>
<keyword evidence="2" id="KW-1185">Reference proteome</keyword>
<dbReference type="InterPro" id="IPR011990">
    <property type="entry name" value="TPR-like_helical_dom_sf"/>
</dbReference>
<dbReference type="RefSeq" id="WP_193996463.1">
    <property type="nucleotide sequence ID" value="NZ_JADEXP010000475.1"/>
</dbReference>
<organism evidence="1 2">
    <name type="scientific">Leptolyngbya cf. ectocarpi LEGE 11479</name>
    <dbReference type="NCBI Taxonomy" id="1828722"/>
    <lineage>
        <taxon>Bacteria</taxon>
        <taxon>Bacillati</taxon>
        <taxon>Cyanobacteriota</taxon>
        <taxon>Cyanophyceae</taxon>
        <taxon>Leptolyngbyales</taxon>
        <taxon>Leptolyngbyaceae</taxon>
        <taxon>Leptolyngbya group</taxon>
        <taxon>Leptolyngbya</taxon>
    </lineage>
</organism>
<protein>
    <submittedName>
        <fullName evidence="1">Tetratricopeptide repeat protein</fullName>
    </submittedName>
</protein>
<proteinExistence type="predicted"/>
<dbReference type="Proteomes" id="UP000615026">
    <property type="component" value="Unassembled WGS sequence"/>
</dbReference>
<dbReference type="EMBL" id="JADEXP010000475">
    <property type="protein sequence ID" value="MBE9070604.1"/>
    <property type="molecule type" value="Genomic_DNA"/>
</dbReference>
<sequence>MHQLVNAALEAQDYRRAKQLIKQWRKQAPKDPLMLLSIGRLQEGTLQWDAAEKTYLTFLKRVNNPKLMGQARSGLKRIQQAREASRQEALNEAKAVLGSDDPGVLVIMPPEDAQQAAVGLAEVLKIDPYMARLQLPKRGLRLQRTGPIGEMQYYGEALQAVGIPTTWATIDVLKTVQVFQIKHCRAIAPQPVVVCQSPTGQMGSIQFDWSEVTQIVRAQLPMFEQVTDKGPWGKPQRKVQVKDYAQVLDLHVHGRQSILRMCDRTYEFRNSVPLVPDQTNLTSTSIRWNALVQHITRSTDCPILEDFTNFGQGALEMMSLLPYMPVYLDLNRRKPSDWDTALQIYTTLLFRQNLGV</sequence>
<reference evidence="1" key="1">
    <citation type="submission" date="2020-10" db="EMBL/GenBank/DDBJ databases">
        <authorList>
            <person name="Castelo-Branco R."/>
            <person name="Eusebio N."/>
            <person name="Adriana R."/>
            <person name="Vieira A."/>
            <person name="Brugerolle De Fraissinette N."/>
            <person name="Rezende De Castro R."/>
            <person name="Schneider M.P."/>
            <person name="Vasconcelos V."/>
            <person name="Leao P.N."/>
        </authorList>
    </citation>
    <scope>NUCLEOTIDE SEQUENCE</scope>
    <source>
        <strain evidence="1">LEGE 11479</strain>
    </source>
</reference>
<dbReference type="AlphaFoldDB" id="A0A928ZZX6"/>